<evidence type="ECO:0000313" key="2">
    <source>
        <dbReference type="Proteomes" id="UP001203761"/>
    </source>
</evidence>
<reference evidence="1" key="1">
    <citation type="submission" date="2022-02" db="EMBL/GenBank/DDBJ databases">
        <authorList>
            <person name="Lee M."/>
            <person name="Kim S.-J."/>
            <person name="Jung M.-Y."/>
        </authorList>
    </citation>
    <scope>NUCLEOTIDE SEQUENCE</scope>
    <source>
        <strain evidence="1">JHP9</strain>
    </source>
</reference>
<name>A0ABT0R2T4_9MICO</name>
<dbReference type="RefSeq" id="WP_249738319.1">
    <property type="nucleotide sequence ID" value="NZ_JAKNCJ010000010.1"/>
</dbReference>
<dbReference type="Proteomes" id="UP001203761">
    <property type="component" value="Unassembled WGS sequence"/>
</dbReference>
<keyword evidence="2" id="KW-1185">Reference proteome</keyword>
<sequence length="376" mass="40486">MSRSAVDTEIIIACHSVQRPLADAVRSVLTGAGEHIGVRVVAHNISGAQLLAQIPAHLHERVRLQELHDGLRSPAGPFQAGLDSSTCEFVGIMGSDDVLEPGAADRWRALLRSSRADAVLARIQREGARFPVPTPPARPGTLLRSALGAPWVLDPLRDRSVYRSAPLGLMRIAVLRELGLALTPGLPVGEDVDLTTRLVLRARVLHDASGPAYVVRAGAHDRTTFVPHPLPVQLAFFDTVLQADLAPEERHLVALKLLRIHVFSALVVRERTEMWSAQDRADLARITARLLREHPDVPRDLSLADARLAAACLSPAVPTARLLDLARARRRHGRPATLLPADPRRILARQGALRTAAASAAAMLAPRTGGGPRSGS</sequence>
<organism evidence="1 2">
    <name type="scientific">Brachybacterium equifaecis</name>
    <dbReference type="NCBI Taxonomy" id="2910770"/>
    <lineage>
        <taxon>Bacteria</taxon>
        <taxon>Bacillati</taxon>
        <taxon>Actinomycetota</taxon>
        <taxon>Actinomycetes</taxon>
        <taxon>Micrococcales</taxon>
        <taxon>Dermabacteraceae</taxon>
        <taxon>Brachybacterium</taxon>
    </lineage>
</organism>
<evidence type="ECO:0000313" key="1">
    <source>
        <dbReference type="EMBL" id="MCL6424237.1"/>
    </source>
</evidence>
<accession>A0ABT0R2T4</accession>
<evidence type="ECO:0008006" key="3">
    <source>
        <dbReference type="Google" id="ProtNLM"/>
    </source>
</evidence>
<protein>
    <recommendedName>
        <fullName evidence="3">Glycosyltransferase</fullName>
    </recommendedName>
</protein>
<dbReference type="Gene3D" id="3.90.550.10">
    <property type="entry name" value="Spore Coat Polysaccharide Biosynthesis Protein SpsA, Chain A"/>
    <property type="match status" value="1"/>
</dbReference>
<proteinExistence type="predicted"/>
<dbReference type="SUPFAM" id="SSF53448">
    <property type="entry name" value="Nucleotide-diphospho-sugar transferases"/>
    <property type="match status" value="1"/>
</dbReference>
<comment type="caution">
    <text evidence="1">The sequence shown here is derived from an EMBL/GenBank/DDBJ whole genome shotgun (WGS) entry which is preliminary data.</text>
</comment>
<dbReference type="InterPro" id="IPR029044">
    <property type="entry name" value="Nucleotide-diphossugar_trans"/>
</dbReference>
<gene>
    <name evidence="1" type="ORF">Bequi_12755</name>
</gene>
<dbReference type="EMBL" id="JAKNCJ010000010">
    <property type="protein sequence ID" value="MCL6424237.1"/>
    <property type="molecule type" value="Genomic_DNA"/>
</dbReference>